<keyword evidence="2" id="KW-1185">Reference proteome</keyword>
<comment type="caution">
    <text evidence="1">The sequence shown here is derived from an EMBL/GenBank/DDBJ whole genome shotgun (WGS) entry which is preliminary data.</text>
</comment>
<reference evidence="1 2" key="1">
    <citation type="journal article" date="2012" name="ISME J.">
        <title>Nitrification expanded: discovery, physiology and genomics of a nitrite-oxidizing bacterium from the phylum Chloroflexi.</title>
        <authorList>
            <person name="Sorokin D.Y."/>
            <person name="Lucker S."/>
            <person name="Vejmelkova D."/>
            <person name="Kostrikina N.A."/>
            <person name="Kleerebezem R."/>
            <person name="Rijpstra W.I."/>
            <person name="Damste J.S."/>
            <person name="Le Paslier D."/>
            <person name="Muyzer G."/>
            <person name="Wagner M."/>
            <person name="van Loosdrecht M.C."/>
            <person name="Daims H."/>
        </authorList>
    </citation>
    <scope>NUCLEOTIDE SEQUENCE [LARGE SCALE GENOMIC DNA]</scope>
    <source>
        <strain evidence="2">none</strain>
    </source>
</reference>
<evidence type="ECO:0000313" key="2">
    <source>
        <dbReference type="Proteomes" id="UP000004221"/>
    </source>
</evidence>
<sequence length="416" mass="46093">MRVKHPEPDWCDFLSTRAARRERPSLATRLPDEGQTDRTIRDAVDTRPASPTCTSCRRASNDHRYGTVNGVSRPRPAGPPCKFPGHKACRFPVTLDVCRERKQRWMGAARATPLSTMRLSTVSFAFAGELLVYSGSLDDIGDLVSGAALMTAPGPPFGVPFSESAGGANHAARNPAPYRSPQAFDIALRYDLHDRRVIAHRVGCAILTQCGRQCLIRVPEGNVGPAQGVGPGQHERVEDPVMRLIESHNVLGAEHVEVGRTNSPQFVSKRQQSFGRYRQPGRPQVGAKRTHVARDLAKIGDRFHHDGAFLAGRTEHRVLFVQHHRPVRARAFPHQHPLTQDPTLELSLALVGDALGGPEHPFGRVVFGNPGHVVRHGIREFAGCEWSSTLVVFVERRRERGHRETRWCRLPSHPGE</sequence>
<dbReference type="EMBL" id="CAGS01000007">
    <property type="protein sequence ID" value="CCF82378.1"/>
    <property type="molecule type" value="Genomic_DNA"/>
</dbReference>
<dbReference type="AlphaFoldDB" id="I4ECG6"/>
<organism evidence="1 2">
    <name type="scientific">Nitrolancea hollandica Lb</name>
    <dbReference type="NCBI Taxonomy" id="1129897"/>
    <lineage>
        <taxon>Bacteria</taxon>
        <taxon>Pseudomonadati</taxon>
        <taxon>Thermomicrobiota</taxon>
        <taxon>Thermomicrobia</taxon>
        <taxon>Sphaerobacterales</taxon>
        <taxon>Sphaerobacterineae</taxon>
        <taxon>Sphaerobacteraceae</taxon>
        <taxon>Nitrolancea</taxon>
    </lineage>
</organism>
<gene>
    <name evidence="1" type="ORF">NITHO_1040001</name>
</gene>
<evidence type="ECO:0000313" key="1">
    <source>
        <dbReference type="EMBL" id="CCF82378.1"/>
    </source>
</evidence>
<name>I4ECG6_9BACT</name>
<proteinExistence type="predicted"/>
<accession>I4ECG6</accession>
<dbReference type="Proteomes" id="UP000004221">
    <property type="component" value="Unassembled WGS sequence"/>
</dbReference>
<protein>
    <submittedName>
        <fullName evidence="1">Uncharacterized protein</fullName>
    </submittedName>
</protein>